<organism evidence="1 2">
    <name type="scientific">Quercus suber</name>
    <name type="common">Cork oak</name>
    <dbReference type="NCBI Taxonomy" id="58331"/>
    <lineage>
        <taxon>Eukaryota</taxon>
        <taxon>Viridiplantae</taxon>
        <taxon>Streptophyta</taxon>
        <taxon>Embryophyta</taxon>
        <taxon>Tracheophyta</taxon>
        <taxon>Spermatophyta</taxon>
        <taxon>Magnoliopsida</taxon>
        <taxon>eudicotyledons</taxon>
        <taxon>Gunneridae</taxon>
        <taxon>Pentapetalae</taxon>
        <taxon>rosids</taxon>
        <taxon>fabids</taxon>
        <taxon>Fagales</taxon>
        <taxon>Fagaceae</taxon>
        <taxon>Quercus</taxon>
    </lineage>
</organism>
<accession>A0AAW0KG07</accession>
<evidence type="ECO:0000313" key="1">
    <source>
        <dbReference type="EMBL" id="KAK7837967.1"/>
    </source>
</evidence>
<evidence type="ECO:0000313" key="2">
    <source>
        <dbReference type="Proteomes" id="UP000237347"/>
    </source>
</evidence>
<comment type="caution">
    <text evidence="1">The sequence shown here is derived from an EMBL/GenBank/DDBJ whole genome shotgun (WGS) entry which is preliminary data.</text>
</comment>
<protein>
    <submittedName>
        <fullName evidence="1">Uncharacterized protein</fullName>
    </submittedName>
</protein>
<reference evidence="1 2" key="1">
    <citation type="journal article" date="2018" name="Sci. Data">
        <title>The draft genome sequence of cork oak.</title>
        <authorList>
            <person name="Ramos A.M."/>
            <person name="Usie A."/>
            <person name="Barbosa P."/>
            <person name="Barros P.M."/>
            <person name="Capote T."/>
            <person name="Chaves I."/>
            <person name="Simoes F."/>
            <person name="Abreu I."/>
            <person name="Carrasquinho I."/>
            <person name="Faro C."/>
            <person name="Guimaraes J.B."/>
            <person name="Mendonca D."/>
            <person name="Nobrega F."/>
            <person name="Rodrigues L."/>
            <person name="Saibo N.J.M."/>
            <person name="Varela M.C."/>
            <person name="Egas C."/>
            <person name="Matos J."/>
            <person name="Miguel C.M."/>
            <person name="Oliveira M.M."/>
            <person name="Ricardo C.P."/>
            <person name="Goncalves S."/>
        </authorList>
    </citation>
    <scope>NUCLEOTIDE SEQUENCE [LARGE SCALE GENOMIC DNA]</scope>
    <source>
        <strain evidence="2">cv. HL8</strain>
    </source>
</reference>
<sequence>MSFLYKISNLSKAELLRIVSGNRDQRMSHVLLPPEPLVATFSTWFSIELAVGIEELLNALEAACCSDWKPFWTQPHNVLTASEID</sequence>
<dbReference type="Proteomes" id="UP000237347">
    <property type="component" value="Unassembled WGS sequence"/>
</dbReference>
<name>A0AAW0KG07_QUESU</name>
<dbReference type="AlphaFoldDB" id="A0AAW0KG07"/>
<gene>
    <name evidence="1" type="ORF">CFP56_020525</name>
</gene>
<proteinExistence type="predicted"/>
<dbReference type="EMBL" id="PKMF04000316">
    <property type="protein sequence ID" value="KAK7837967.1"/>
    <property type="molecule type" value="Genomic_DNA"/>
</dbReference>
<keyword evidence="2" id="KW-1185">Reference proteome</keyword>